<protein>
    <recommendedName>
        <fullName evidence="3">Extracellular membrane protein CFEM domain-containing protein</fullName>
    </recommendedName>
</protein>
<proteinExistence type="predicted"/>
<organism evidence="1 2">
    <name type="scientific">Vanrija albida</name>
    <dbReference type="NCBI Taxonomy" id="181172"/>
    <lineage>
        <taxon>Eukaryota</taxon>
        <taxon>Fungi</taxon>
        <taxon>Dikarya</taxon>
        <taxon>Basidiomycota</taxon>
        <taxon>Agaricomycotina</taxon>
        <taxon>Tremellomycetes</taxon>
        <taxon>Trichosporonales</taxon>
        <taxon>Trichosporonaceae</taxon>
        <taxon>Vanrija</taxon>
    </lineage>
</organism>
<evidence type="ECO:0000313" key="1">
    <source>
        <dbReference type="EMBL" id="KAL1409587.1"/>
    </source>
</evidence>
<reference evidence="1 2" key="1">
    <citation type="submission" date="2023-08" db="EMBL/GenBank/DDBJ databases">
        <title>Annotated Genome Sequence of Vanrija albida AlHP1.</title>
        <authorList>
            <person name="Herzog R."/>
        </authorList>
    </citation>
    <scope>NUCLEOTIDE SEQUENCE [LARGE SCALE GENOMIC DNA]</scope>
    <source>
        <strain evidence="1 2">AlHP1</strain>
    </source>
</reference>
<gene>
    <name evidence="1" type="ORF">Q8F55_003579</name>
</gene>
<dbReference type="EMBL" id="JBBXJM010000003">
    <property type="protein sequence ID" value="KAL1409587.1"/>
    <property type="molecule type" value="Genomic_DNA"/>
</dbReference>
<keyword evidence="2" id="KW-1185">Reference proteome</keyword>
<name>A0ABR3Q4Q4_9TREE</name>
<dbReference type="RefSeq" id="XP_069209531.1">
    <property type="nucleotide sequence ID" value="XM_069352113.1"/>
</dbReference>
<evidence type="ECO:0000313" key="2">
    <source>
        <dbReference type="Proteomes" id="UP001565368"/>
    </source>
</evidence>
<comment type="caution">
    <text evidence="1">The sequence shown here is derived from an EMBL/GenBank/DDBJ whole genome shotgun (WGS) entry which is preliminary data.</text>
</comment>
<sequence length="230" mass="23239">MLLALAIVAALAAAHTPRQYGYIPQECVRTCGLYTNIMGQCSGATVDPSCSRICKPDNFADVTACMTCVYKTEGASQATINSAIVQYADGCAGIGMPVTLPEGVTNATEGATWGGGGGTSVSWSAAASEAWSAAPSGSGTGWSDLPDFTPWGPGASATAWPSGASASYSVPPGGSASYSSSYSAPSGGSAAYSSRTDSGAYTYTTRRYGHGSVSRFPNFTNLPAAERTGI</sequence>
<dbReference type="Proteomes" id="UP001565368">
    <property type="component" value="Unassembled WGS sequence"/>
</dbReference>
<evidence type="ECO:0008006" key="3">
    <source>
        <dbReference type="Google" id="ProtNLM"/>
    </source>
</evidence>
<accession>A0ABR3Q4Q4</accession>
<dbReference type="GeneID" id="95984622"/>